<feature type="non-terminal residue" evidence="1">
    <location>
        <position position="82"/>
    </location>
</feature>
<protein>
    <submittedName>
        <fullName evidence="1">Uncharacterized protein</fullName>
    </submittedName>
</protein>
<dbReference type="AlphaFoldDB" id="X1MMB8"/>
<accession>X1MMB8</accession>
<proteinExistence type="predicted"/>
<reference evidence="1" key="1">
    <citation type="journal article" date="2014" name="Front. Microbiol.">
        <title>High frequency of phylogenetically diverse reductive dehalogenase-homologous genes in deep subseafloor sedimentary metagenomes.</title>
        <authorList>
            <person name="Kawai M."/>
            <person name="Futagami T."/>
            <person name="Toyoda A."/>
            <person name="Takaki Y."/>
            <person name="Nishi S."/>
            <person name="Hori S."/>
            <person name="Arai W."/>
            <person name="Tsubouchi T."/>
            <person name="Morono Y."/>
            <person name="Uchiyama I."/>
            <person name="Ito T."/>
            <person name="Fujiyama A."/>
            <person name="Inagaki F."/>
            <person name="Takami H."/>
        </authorList>
    </citation>
    <scope>NUCLEOTIDE SEQUENCE</scope>
    <source>
        <strain evidence="1">Expedition CK06-06</strain>
    </source>
</reference>
<gene>
    <name evidence="1" type="ORF">S06H3_27214</name>
</gene>
<sequence>MRKIDVTSYKLQVHTPEGEKEVDYDAKTFLTAAILHPQLGLTGMEVLARSKIVDKIEQCDGTLMVEEADYAKIKEAFETVKG</sequence>
<dbReference type="EMBL" id="BARV01015773">
    <property type="protein sequence ID" value="GAI32443.1"/>
    <property type="molecule type" value="Genomic_DNA"/>
</dbReference>
<name>X1MMB8_9ZZZZ</name>
<evidence type="ECO:0000313" key="1">
    <source>
        <dbReference type="EMBL" id="GAI32443.1"/>
    </source>
</evidence>
<comment type="caution">
    <text evidence="1">The sequence shown here is derived from an EMBL/GenBank/DDBJ whole genome shotgun (WGS) entry which is preliminary data.</text>
</comment>
<organism evidence="1">
    <name type="scientific">marine sediment metagenome</name>
    <dbReference type="NCBI Taxonomy" id="412755"/>
    <lineage>
        <taxon>unclassified sequences</taxon>
        <taxon>metagenomes</taxon>
        <taxon>ecological metagenomes</taxon>
    </lineage>
</organism>